<name>J0J4T1_HELPX</name>
<dbReference type="PATRIC" id="fig|992027.3.peg.1528"/>
<dbReference type="EMBL" id="AKNV01000006">
    <property type="protein sequence ID" value="EJB32930.1"/>
    <property type="molecule type" value="Genomic_DNA"/>
</dbReference>
<dbReference type="Proteomes" id="UP000004260">
    <property type="component" value="Unassembled WGS sequence"/>
</dbReference>
<comment type="caution">
    <text evidence="1">The sequence shown here is derived from an EMBL/GenBank/DDBJ whole genome shotgun (WGS) entry which is preliminary data.</text>
</comment>
<proteinExistence type="predicted"/>
<evidence type="ECO:0000313" key="2">
    <source>
        <dbReference type="Proteomes" id="UP000004260"/>
    </source>
</evidence>
<protein>
    <submittedName>
        <fullName evidence="1">Uncharacterized protein</fullName>
    </submittedName>
</protein>
<reference evidence="1 2" key="1">
    <citation type="journal article" date="2013" name="Pathog. Dis.">
        <title>Genome sequences of 65 Helicobacter pylori strains isolated from asymptomatic individuals and patients with gastric cancer, peptic ulcer disease, or gastritis.</title>
        <authorList>
            <person name="Blanchard T.G."/>
            <person name="Czinn S.J."/>
            <person name="Correa P."/>
            <person name="Nakazawa T."/>
            <person name="Keelan M."/>
            <person name="Morningstar L."/>
            <person name="Santana-Cruz I."/>
            <person name="Maroo A."/>
            <person name="McCracken C."/>
            <person name="Shefchek K."/>
            <person name="Daugherty S."/>
            <person name="Song Y."/>
            <person name="Fraser C.M."/>
            <person name="Fricke W.F."/>
        </authorList>
    </citation>
    <scope>NUCLEOTIDE SEQUENCE [LARGE SCALE GENOMIC DNA]</scope>
    <source>
        <strain evidence="1 2">NQ4053</strain>
    </source>
</reference>
<organism evidence="1 2">
    <name type="scientific">Helicobacter pylori NQ4053</name>
    <dbReference type="NCBI Taxonomy" id="992027"/>
    <lineage>
        <taxon>Bacteria</taxon>
        <taxon>Pseudomonadati</taxon>
        <taxon>Campylobacterota</taxon>
        <taxon>Epsilonproteobacteria</taxon>
        <taxon>Campylobacterales</taxon>
        <taxon>Helicobacteraceae</taxon>
        <taxon>Helicobacter</taxon>
    </lineage>
</organism>
<evidence type="ECO:0000313" key="1">
    <source>
        <dbReference type="EMBL" id="EJB32930.1"/>
    </source>
</evidence>
<sequence>MKKRFIHFFSNPTTPLKTRTSKAFYCFIPSIHAPTTVTNYY</sequence>
<gene>
    <name evidence="1" type="ORF">HPNQ4053_1569</name>
</gene>
<dbReference type="AlphaFoldDB" id="J0J4T1"/>
<accession>J0J4T1</accession>